<evidence type="ECO:0000313" key="1">
    <source>
        <dbReference type="EMBL" id="PWA58627.1"/>
    </source>
</evidence>
<proteinExistence type="predicted"/>
<gene>
    <name evidence="1" type="ORF">CTI12_AA399430</name>
</gene>
<reference evidence="1 2" key="1">
    <citation type="journal article" date="2018" name="Mol. Plant">
        <title>The genome of Artemisia annua provides insight into the evolution of Asteraceae family and artemisinin biosynthesis.</title>
        <authorList>
            <person name="Shen Q."/>
            <person name="Zhang L."/>
            <person name="Liao Z."/>
            <person name="Wang S."/>
            <person name="Yan T."/>
            <person name="Shi P."/>
            <person name="Liu M."/>
            <person name="Fu X."/>
            <person name="Pan Q."/>
            <person name="Wang Y."/>
            <person name="Lv Z."/>
            <person name="Lu X."/>
            <person name="Zhang F."/>
            <person name="Jiang W."/>
            <person name="Ma Y."/>
            <person name="Chen M."/>
            <person name="Hao X."/>
            <person name="Li L."/>
            <person name="Tang Y."/>
            <person name="Lv G."/>
            <person name="Zhou Y."/>
            <person name="Sun X."/>
            <person name="Brodelius P.E."/>
            <person name="Rose J.K.C."/>
            <person name="Tang K."/>
        </authorList>
    </citation>
    <scope>NUCLEOTIDE SEQUENCE [LARGE SCALE GENOMIC DNA]</scope>
    <source>
        <strain evidence="2">cv. Huhao1</strain>
        <tissue evidence="1">Leaf</tissue>
    </source>
</reference>
<dbReference type="Proteomes" id="UP000245207">
    <property type="component" value="Unassembled WGS sequence"/>
</dbReference>
<dbReference type="AlphaFoldDB" id="A0A2U1MBL3"/>
<dbReference type="EMBL" id="PKPP01005839">
    <property type="protein sequence ID" value="PWA58627.1"/>
    <property type="molecule type" value="Genomic_DNA"/>
</dbReference>
<protein>
    <submittedName>
        <fullName evidence="1">TRAF-like protein</fullName>
    </submittedName>
</protein>
<comment type="caution">
    <text evidence="1">The sequence shown here is derived from an EMBL/GenBank/DDBJ whole genome shotgun (WGS) entry which is preliminary data.</text>
</comment>
<sequence length="210" mass="23136">MADKIGVNVLSLALLNKMVRDLNKLLVSVESDHFGKGTVHEKKSICTHVHCGKCGLAFHSGEIQKRMKVFHESLTCPCGVILEKTQKVQQQSSECILGLVTCRFCGGTLQARYLAADTRDWLRGLSEHESLCGSRTAPHVLLWPVCHASDQLPLTGSLIDFNFYESKSSMLRSQLKSIVGTPGYIAPEVLLKNKNLFQGMFGHKSLLGPV</sequence>
<name>A0A2U1MBL3_ARTAN</name>
<keyword evidence="2" id="KW-1185">Reference proteome</keyword>
<dbReference type="STRING" id="35608.A0A2U1MBL3"/>
<accession>A0A2U1MBL3</accession>
<organism evidence="1 2">
    <name type="scientific">Artemisia annua</name>
    <name type="common">Sweet wormwood</name>
    <dbReference type="NCBI Taxonomy" id="35608"/>
    <lineage>
        <taxon>Eukaryota</taxon>
        <taxon>Viridiplantae</taxon>
        <taxon>Streptophyta</taxon>
        <taxon>Embryophyta</taxon>
        <taxon>Tracheophyta</taxon>
        <taxon>Spermatophyta</taxon>
        <taxon>Magnoliopsida</taxon>
        <taxon>eudicotyledons</taxon>
        <taxon>Gunneridae</taxon>
        <taxon>Pentapetalae</taxon>
        <taxon>asterids</taxon>
        <taxon>campanulids</taxon>
        <taxon>Asterales</taxon>
        <taxon>Asteraceae</taxon>
        <taxon>Asteroideae</taxon>
        <taxon>Anthemideae</taxon>
        <taxon>Artemisiinae</taxon>
        <taxon>Artemisia</taxon>
    </lineage>
</organism>
<evidence type="ECO:0000313" key="2">
    <source>
        <dbReference type="Proteomes" id="UP000245207"/>
    </source>
</evidence>
<dbReference type="OrthoDB" id="422728at2759"/>